<comment type="similarity">
    <text evidence="1">Belongs to the AfsR/DnrI/RedD regulatory family.</text>
</comment>
<dbReference type="InterPro" id="IPR016032">
    <property type="entry name" value="Sig_transdc_resp-reg_C-effctor"/>
</dbReference>
<organism evidence="8 9">
    <name type="scientific">Streptomyces chisholmiae</name>
    <dbReference type="NCBI Taxonomy" id="3075540"/>
    <lineage>
        <taxon>Bacteria</taxon>
        <taxon>Bacillati</taxon>
        <taxon>Actinomycetota</taxon>
        <taxon>Actinomycetes</taxon>
        <taxon>Kitasatosporales</taxon>
        <taxon>Streptomycetaceae</taxon>
        <taxon>Streptomyces</taxon>
    </lineage>
</organism>
<reference evidence="9" key="1">
    <citation type="submission" date="2023-07" db="EMBL/GenBank/DDBJ databases">
        <title>30 novel species of actinomycetes from the DSMZ collection.</title>
        <authorList>
            <person name="Nouioui I."/>
        </authorList>
    </citation>
    <scope>NUCLEOTIDE SEQUENCE [LARGE SCALE GENOMIC DNA]</scope>
    <source>
        <strain evidence="9">DSM 44915</strain>
    </source>
</reference>
<evidence type="ECO:0000256" key="4">
    <source>
        <dbReference type="ARBA" id="ARBA00023125"/>
    </source>
</evidence>
<dbReference type="SUPFAM" id="SSF46894">
    <property type="entry name" value="C-terminal effector domain of the bipartite response regulators"/>
    <property type="match status" value="1"/>
</dbReference>
<dbReference type="Pfam" id="PF00486">
    <property type="entry name" value="Trans_reg_C"/>
    <property type="match status" value="1"/>
</dbReference>
<keyword evidence="3" id="KW-0805">Transcription regulation</keyword>
<protein>
    <submittedName>
        <fullName evidence="8">BTAD domain-containing putative transcriptional regulator</fullName>
    </submittedName>
</protein>
<dbReference type="SMART" id="SM00862">
    <property type="entry name" value="Trans_reg_C"/>
    <property type="match status" value="1"/>
</dbReference>
<dbReference type="Gene3D" id="1.25.40.10">
    <property type="entry name" value="Tetratricopeptide repeat domain"/>
    <property type="match status" value="1"/>
</dbReference>
<keyword evidence="9" id="KW-1185">Reference proteome</keyword>
<feature type="domain" description="OmpR/PhoB-type" evidence="7">
    <location>
        <begin position="1"/>
        <end position="92"/>
    </location>
</feature>
<name>A0ABU2JRT2_9ACTN</name>
<evidence type="ECO:0000256" key="6">
    <source>
        <dbReference type="PROSITE-ProRule" id="PRU01091"/>
    </source>
</evidence>
<keyword evidence="2" id="KW-0902">Two-component regulatory system</keyword>
<dbReference type="Pfam" id="PF03704">
    <property type="entry name" value="BTAD"/>
    <property type="match status" value="1"/>
</dbReference>
<proteinExistence type="inferred from homology"/>
<evidence type="ECO:0000256" key="3">
    <source>
        <dbReference type="ARBA" id="ARBA00023015"/>
    </source>
</evidence>
<accession>A0ABU2JRT2</accession>
<dbReference type="PANTHER" id="PTHR35807:SF1">
    <property type="entry name" value="TRANSCRIPTIONAL REGULATOR REDD"/>
    <property type="match status" value="1"/>
</dbReference>
<dbReference type="EMBL" id="JAVREO010000008">
    <property type="protein sequence ID" value="MDT0267691.1"/>
    <property type="molecule type" value="Genomic_DNA"/>
</dbReference>
<dbReference type="SMART" id="SM01043">
    <property type="entry name" value="BTAD"/>
    <property type="match status" value="1"/>
</dbReference>
<dbReference type="PANTHER" id="PTHR35807">
    <property type="entry name" value="TRANSCRIPTIONAL REGULATOR REDD-RELATED"/>
    <property type="match status" value="1"/>
</dbReference>
<comment type="caution">
    <text evidence="8">The sequence shown here is derived from an EMBL/GenBank/DDBJ whole genome shotgun (WGS) entry which is preliminary data.</text>
</comment>
<evidence type="ECO:0000313" key="8">
    <source>
        <dbReference type="EMBL" id="MDT0267691.1"/>
    </source>
</evidence>
<dbReference type="CDD" id="cd15831">
    <property type="entry name" value="BTAD"/>
    <property type="match status" value="1"/>
</dbReference>
<feature type="DNA-binding region" description="OmpR/PhoB-type" evidence="6">
    <location>
        <begin position="1"/>
        <end position="92"/>
    </location>
</feature>
<gene>
    <name evidence="8" type="ORF">RM844_15500</name>
</gene>
<dbReference type="InterPro" id="IPR011990">
    <property type="entry name" value="TPR-like_helical_dom_sf"/>
</dbReference>
<evidence type="ECO:0000256" key="1">
    <source>
        <dbReference type="ARBA" id="ARBA00005820"/>
    </source>
</evidence>
<keyword evidence="4 6" id="KW-0238">DNA-binding</keyword>
<sequence length="243" mass="27314">MRFQILGPLRIRCDHRWHPIGSGRQRHLLAILLARRNIVLPVPRLVEELWRTEPPETAHALVDDYAMRLRRLVGDEHGTVIERQPSGYRLVTASDDTDADLFVAALGSGVAALEDGERSAARGQLRGALALWRGEVLADVPATGLLAPTRASLTEAREVARDRLIETELTRDAAAVVPELRSLVGDDCLRERRWAQLMRALWLTGRQDEALSCYRQFSAVLRERRGTEPGPELADLRLRMLRA</sequence>
<dbReference type="InterPro" id="IPR001867">
    <property type="entry name" value="OmpR/PhoB-type_DNA-bd"/>
</dbReference>
<dbReference type="InterPro" id="IPR005158">
    <property type="entry name" value="BTAD"/>
</dbReference>
<dbReference type="SUPFAM" id="SSF48452">
    <property type="entry name" value="TPR-like"/>
    <property type="match status" value="1"/>
</dbReference>
<evidence type="ECO:0000256" key="2">
    <source>
        <dbReference type="ARBA" id="ARBA00023012"/>
    </source>
</evidence>
<evidence type="ECO:0000259" key="7">
    <source>
        <dbReference type="PROSITE" id="PS51755"/>
    </source>
</evidence>
<evidence type="ECO:0000313" key="9">
    <source>
        <dbReference type="Proteomes" id="UP001183410"/>
    </source>
</evidence>
<dbReference type="InterPro" id="IPR036388">
    <property type="entry name" value="WH-like_DNA-bd_sf"/>
</dbReference>
<keyword evidence="5" id="KW-0804">Transcription</keyword>
<dbReference type="Proteomes" id="UP001183410">
    <property type="component" value="Unassembled WGS sequence"/>
</dbReference>
<dbReference type="RefSeq" id="WP_311667774.1">
    <property type="nucleotide sequence ID" value="NZ_JAVREO010000008.1"/>
</dbReference>
<dbReference type="PROSITE" id="PS51755">
    <property type="entry name" value="OMPR_PHOB"/>
    <property type="match status" value="1"/>
</dbReference>
<dbReference type="Gene3D" id="1.10.10.10">
    <property type="entry name" value="Winged helix-like DNA-binding domain superfamily/Winged helix DNA-binding domain"/>
    <property type="match status" value="1"/>
</dbReference>
<evidence type="ECO:0000256" key="5">
    <source>
        <dbReference type="ARBA" id="ARBA00023163"/>
    </source>
</evidence>
<dbReference type="InterPro" id="IPR051677">
    <property type="entry name" value="AfsR-DnrI-RedD_regulator"/>
</dbReference>